<sequence length="85" mass="9516">MRDRIRCRLVGVRQVGAFMRGLRRQSSQRAGRNDVGSARLNRSSALGGFGFQRGFGPIGRGEGCSREESAGKYRPNRELNRAWMS</sequence>
<evidence type="ECO:0000313" key="2">
    <source>
        <dbReference type="EMBL" id="KAH0455479.1"/>
    </source>
</evidence>
<comment type="caution">
    <text evidence="2">The sequence shown here is derived from an EMBL/GenBank/DDBJ whole genome shotgun (WGS) entry which is preliminary data.</text>
</comment>
<evidence type="ECO:0000256" key="1">
    <source>
        <dbReference type="SAM" id="MobiDB-lite"/>
    </source>
</evidence>
<feature type="compositionally biased region" description="Basic and acidic residues" evidence="1">
    <location>
        <begin position="63"/>
        <end position="72"/>
    </location>
</feature>
<name>A0AAV7GIN2_DENCH</name>
<protein>
    <submittedName>
        <fullName evidence="2">Uncharacterized protein</fullName>
    </submittedName>
</protein>
<dbReference type="Proteomes" id="UP000775213">
    <property type="component" value="Unassembled WGS sequence"/>
</dbReference>
<dbReference type="AlphaFoldDB" id="A0AAV7GIN2"/>
<accession>A0AAV7GIN2</accession>
<dbReference type="EMBL" id="JAGFBR010000014">
    <property type="protein sequence ID" value="KAH0455479.1"/>
    <property type="molecule type" value="Genomic_DNA"/>
</dbReference>
<keyword evidence="3" id="KW-1185">Reference proteome</keyword>
<evidence type="ECO:0000313" key="3">
    <source>
        <dbReference type="Proteomes" id="UP000775213"/>
    </source>
</evidence>
<feature type="region of interest" description="Disordered" evidence="1">
    <location>
        <begin position="45"/>
        <end position="72"/>
    </location>
</feature>
<proteinExistence type="predicted"/>
<gene>
    <name evidence="2" type="ORF">IEQ34_015511</name>
</gene>
<feature type="compositionally biased region" description="Gly residues" evidence="1">
    <location>
        <begin position="47"/>
        <end position="62"/>
    </location>
</feature>
<reference evidence="2 3" key="1">
    <citation type="journal article" date="2021" name="Hortic Res">
        <title>Chromosome-scale assembly of the Dendrobium chrysotoxum genome enhances the understanding of orchid evolution.</title>
        <authorList>
            <person name="Zhang Y."/>
            <person name="Zhang G.Q."/>
            <person name="Zhang D."/>
            <person name="Liu X.D."/>
            <person name="Xu X.Y."/>
            <person name="Sun W.H."/>
            <person name="Yu X."/>
            <person name="Zhu X."/>
            <person name="Wang Z.W."/>
            <person name="Zhao X."/>
            <person name="Zhong W.Y."/>
            <person name="Chen H."/>
            <person name="Yin W.L."/>
            <person name="Huang T."/>
            <person name="Niu S.C."/>
            <person name="Liu Z.J."/>
        </authorList>
    </citation>
    <scope>NUCLEOTIDE SEQUENCE [LARGE SCALE GENOMIC DNA]</scope>
    <source>
        <strain evidence="2">Lindl</strain>
    </source>
</reference>
<organism evidence="2 3">
    <name type="scientific">Dendrobium chrysotoxum</name>
    <name type="common">Orchid</name>
    <dbReference type="NCBI Taxonomy" id="161865"/>
    <lineage>
        <taxon>Eukaryota</taxon>
        <taxon>Viridiplantae</taxon>
        <taxon>Streptophyta</taxon>
        <taxon>Embryophyta</taxon>
        <taxon>Tracheophyta</taxon>
        <taxon>Spermatophyta</taxon>
        <taxon>Magnoliopsida</taxon>
        <taxon>Liliopsida</taxon>
        <taxon>Asparagales</taxon>
        <taxon>Orchidaceae</taxon>
        <taxon>Epidendroideae</taxon>
        <taxon>Malaxideae</taxon>
        <taxon>Dendrobiinae</taxon>
        <taxon>Dendrobium</taxon>
    </lineage>
</organism>